<feature type="transmembrane region" description="Helical" evidence="2">
    <location>
        <begin position="40"/>
        <end position="62"/>
    </location>
</feature>
<evidence type="ECO:0000313" key="4">
    <source>
        <dbReference type="Proteomes" id="UP000258309"/>
    </source>
</evidence>
<organism evidence="3 4">
    <name type="scientific">Scytalidium lignicola</name>
    <name type="common">Hyphomycete</name>
    <dbReference type="NCBI Taxonomy" id="5539"/>
    <lineage>
        <taxon>Eukaryota</taxon>
        <taxon>Fungi</taxon>
        <taxon>Dikarya</taxon>
        <taxon>Ascomycota</taxon>
        <taxon>Pezizomycotina</taxon>
        <taxon>Leotiomycetes</taxon>
        <taxon>Leotiomycetes incertae sedis</taxon>
        <taxon>Scytalidium</taxon>
    </lineage>
</organism>
<feature type="transmembrane region" description="Helical" evidence="2">
    <location>
        <begin position="108"/>
        <end position="130"/>
    </location>
</feature>
<feature type="region of interest" description="Disordered" evidence="1">
    <location>
        <begin position="319"/>
        <end position="346"/>
    </location>
</feature>
<gene>
    <name evidence="3" type="ORF">B7463_g2063</name>
</gene>
<keyword evidence="2" id="KW-0812">Transmembrane</keyword>
<feature type="non-terminal residue" evidence="3">
    <location>
        <position position="346"/>
    </location>
</feature>
<comment type="caution">
    <text evidence="3">The sequence shown here is derived from an EMBL/GenBank/DDBJ whole genome shotgun (WGS) entry which is preliminary data.</text>
</comment>
<dbReference type="Proteomes" id="UP000258309">
    <property type="component" value="Unassembled WGS sequence"/>
</dbReference>
<evidence type="ECO:0000256" key="2">
    <source>
        <dbReference type="SAM" id="Phobius"/>
    </source>
</evidence>
<keyword evidence="2" id="KW-0472">Membrane</keyword>
<feature type="compositionally biased region" description="Basic and acidic residues" evidence="1">
    <location>
        <begin position="328"/>
        <end position="340"/>
    </location>
</feature>
<keyword evidence="2" id="KW-1133">Transmembrane helix</keyword>
<accession>A0A3E2HLJ2</accession>
<feature type="non-terminal residue" evidence="3">
    <location>
        <position position="1"/>
    </location>
</feature>
<sequence length="346" mass="38709">MSAAAVPAYFEESWAILSSIGLINVFFGVVVFGTASSCPAILVPIITSAAGAIANGLCYYAFYAHHQTTGTMVAAAVTDISWLIQEAGMSFYSYLILIRILKARERRVFRLMFWTLILSPVVFRTVILQARARDILSDSLSQQSLVDHLHIGYFISIAMLECVSAFFLLRKFTAAKNICCQKAMETTSLFQYLMRSTEIRVSTLAVIGFSRAITYSFQTQQQAATSTASQFDRFVYTLECMFPVMMFIDILAPKYIFSSTMNGNDAFSPCSHRSSPLHSSRYTNRGEDFRRFSISRLRTKSNASGLGCLESSSQDRIIEAPELARTASRGEERKPERDPDLDIGWE</sequence>
<proteinExistence type="predicted"/>
<feature type="transmembrane region" description="Helical" evidence="2">
    <location>
        <begin position="14"/>
        <end position="33"/>
    </location>
</feature>
<keyword evidence="4" id="KW-1185">Reference proteome</keyword>
<dbReference type="AlphaFoldDB" id="A0A3E2HLJ2"/>
<dbReference type="OMA" id="TITYHFH"/>
<protein>
    <submittedName>
        <fullName evidence="3">Uncharacterized protein</fullName>
    </submittedName>
</protein>
<dbReference type="EMBL" id="NCSJ02000023">
    <property type="protein sequence ID" value="RFU34256.1"/>
    <property type="molecule type" value="Genomic_DNA"/>
</dbReference>
<feature type="transmembrane region" description="Helical" evidence="2">
    <location>
        <begin position="150"/>
        <end position="169"/>
    </location>
</feature>
<evidence type="ECO:0000256" key="1">
    <source>
        <dbReference type="SAM" id="MobiDB-lite"/>
    </source>
</evidence>
<evidence type="ECO:0000313" key="3">
    <source>
        <dbReference type="EMBL" id="RFU34256.1"/>
    </source>
</evidence>
<reference evidence="3 4" key="1">
    <citation type="submission" date="2018-05" db="EMBL/GenBank/DDBJ databases">
        <title>Draft genome sequence of Scytalidium lignicola DSM 105466, a ubiquitous saprotrophic fungus.</title>
        <authorList>
            <person name="Buettner E."/>
            <person name="Gebauer A.M."/>
            <person name="Hofrichter M."/>
            <person name="Liers C."/>
            <person name="Kellner H."/>
        </authorList>
    </citation>
    <scope>NUCLEOTIDE SEQUENCE [LARGE SCALE GENOMIC DNA]</scope>
    <source>
        <strain evidence="3 4">DSM 105466</strain>
    </source>
</reference>
<dbReference type="OrthoDB" id="3436529at2759"/>
<name>A0A3E2HLJ2_SCYLI</name>